<comment type="caution">
    <text evidence="1">The sequence shown here is derived from an EMBL/GenBank/DDBJ whole genome shotgun (WGS) entry which is preliminary data.</text>
</comment>
<keyword evidence="2" id="KW-1185">Reference proteome</keyword>
<dbReference type="RefSeq" id="XP_041231869.1">
    <property type="nucleotide sequence ID" value="XM_041372258.1"/>
</dbReference>
<dbReference type="EMBL" id="JABBWK010000005">
    <property type="protein sequence ID" value="KAG1906294.1"/>
    <property type="molecule type" value="Genomic_DNA"/>
</dbReference>
<dbReference type="AlphaFoldDB" id="A0AAD4EHG2"/>
<organism evidence="1 2">
    <name type="scientific">Suillus fuscotomentosus</name>
    <dbReference type="NCBI Taxonomy" id="1912939"/>
    <lineage>
        <taxon>Eukaryota</taxon>
        <taxon>Fungi</taxon>
        <taxon>Dikarya</taxon>
        <taxon>Basidiomycota</taxon>
        <taxon>Agaricomycotina</taxon>
        <taxon>Agaricomycetes</taxon>
        <taxon>Agaricomycetidae</taxon>
        <taxon>Boletales</taxon>
        <taxon>Suillineae</taxon>
        <taxon>Suillaceae</taxon>
        <taxon>Suillus</taxon>
    </lineage>
</organism>
<accession>A0AAD4EHG2</accession>
<sequence>MDPRKFESSLPKQPAAAELENLLTENAGTSPQEVWIFTKSQGNITNLVAHRLFLTPILPYILLPGRVEGVPAGFHQKALVLCERMSDVDVNLLVQEPVSDRSPADLEDCPAKENCVSVHSRWILLSH</sequence>
<reference evidence="1" key="1">
    <citation type="journal article" date="2020" name="New Phytol.">
        <title>Comparative genomics reveals dynamic genome evolution in host specialist ectomycorrhizal fungi.</title>
        <authorList>
            <person name="Lofgren L.A."/>
            <person name="Nguyen N.H."/>
            <person name="Vilgalys R."/>
            <person name="Ruytinx J."/>
            <person name="Liao H.L."/>
            <person name="Branco S."/>
            <person name="Kuo A."/>
            <person name="LaButti K."/>
            <person name="Lipzen A."/>
            <person name="Andreopoulos W."/>
            <person name="Pangilinan J."/>
            <person name="Riley R."/>
            <person name="Hundley H."/>
            <person name="Na H."/>
            <person name="Barry K."/>
            <person name="Grigoriev I.V."/>
            <person name="Stajich J.E."/>
            <person name="Kennedy P.G."/>
        </authorList>
    </citation>
    <scope>NUCLEOTIDE SEQUENCE</scope>
    <source>
        <strain evidence="1">FC203</strain>
    </source>
</reference>
<proteinExistence type="predicted"/>
<dbReference type="GeneID" id="64666556"/>
<name>A0AAD4EHG2_9AGAM</name>
<dbReference type="Proteomes" id="UP001195769">
    <property type="component" value="Unassembled WGS sequence"/>
</dbReference>
<protein>
    <submittedName>
        <fullName evidence="1">Uncharacterized protein</fullName>
    </submittedName>
</protein>
<evidence type="ECO:0000313" key="1">
    <source>
        <dbReference type="EMBL" id="KAG1906294.1"/>
    </source>
</evidence>
<evidence type="ECO:0000313" key="2">
    <source>
        <dbReference type="Proteomes" id="UP001195769"/>
    </source>
</evidence>
<gene>
    <name evidence="1" type="ORF">F5891DRAFT_558435</name>
</gene>